<dbReference type="EMBL" id="JACHZG010000001">
    <property type="protein sequence ID" value="MBB3325995.1"/>
    <property type="molecule type" value="Genomic_DNA"/>
</dbReference>
<gene>
    <name evidence="2" type="ORF">FHX39_000939</name>
</gene>
<dbReference type="RefSeq" id="WP_332836666.1">
    <property type="nucleotide sequence ID" value="NZ_JACHZG010000001.1"/>
</dbReference>
<dbReference type="Pfam" id="PF20613">
    <property type="entry name" value="HipA_2"/>
    <property type="match status" value="1"/>
</dbReference>
<sequence>MSALDPALDGTPAPELPYVHATAYLTPLREGGSLPGLVEADDLGTYVVKFTAAGQGPKALVAEIVVGELGRTLGIDIPDLALIDVDAELGRREPDEEVQELVTASAGLNLAVDFLPGAVGYDAGFDVDPRQAARIVWLDAFVANVDRSARNTNLLVWHKTLWAIDHGACLRFHHAWGRPEAFATSAYRYDDHVLAGVGDPRSVHEELAAQVSRGLLDDVLGLVPEAWLLPDPRRPDPQAPPDAASARAAYVDYLLARLAQAERWLP</sequence>
<organism evidence="2 3">
    <name type="scientific">Microlunatus antarcticus</name>
    <dbReference type="NCBI Taxonomy" id="53388"/>
    <lineage>
        <taxon>Bacteria</taxon>
        <taxon>Bacillati</taxon>
        <taxon>Actinomycetota</taxon>
        <taxon>Actinomycetes</taxon>
        <taxon>Propionibacteriales</taxon>
        <taxon>Propionibacteriaceae</taxon>
        <taxon>Microlunatus</taxon>
    </lineage>
</organism>
<evidence type="ECO:0000259" key="1">
    <source>
        <dbReference type="Pfam" id="PF20613"/>
    </source>
</evidence>
<comment type="caution">
    <text evidence="2">The sequence shown here is derived from an EMBL/GenBank/DDBJ whole genome shotgun (WGS) entry which is preliminary data.</text>
</comment>
<reference evidence="2 3" key="1">
    <citation type="submission" date="2020-08" db="EMBL/GenBank/DDBJ databases">
        <title>Sequencing the genomes of 1000 actinobacteria strains.</title>
        <authorList>
            <person name="Klenk H.-P."/>
        </authorList>
    </citation>
    <scope>NUCLEOTIDE SEQUENCE [LARGE SCALE GENOMIC DNA]</scope>
    <source>
        <strain evidence="2 3">DSM 11053</strain>
    </source>
</reference>
<name>A0A7W5JTD8_9ACTN</name>
<protein>
    <recommendedName>
        <fullName evidence="1">HipA-like kinase domain-containing protein</fullName>
    </recommendedName>
</protein>
<feature type="domain" description="HipA-like kinase" evidence="1">
    <location>
        <begin position="28"/>
        <end position="233"/>
    </location>
</feature>
<dbReference type="AlphaFoldDB" id="A0A7W5JTD8"/>
<dbReference type="Proteomes" id="UP000565572">
    <property type="component" value="Unassembled WGS sequence"/>
</dbReference>
<keyword evidence="3" id="KW-1185">Reference proteome</keyword>
<dbReference type="InterPro" id="IPR046748">
    <property type="entry name" value="HipA_2"/>
</dbReference>
<accession>A0A7W5JTD8</accession>
<evidence type="ECO:0000313" key="2">
    <source>
        <dbReference type="EMBL" id="MBB3325995.1"/>
    </source>
</evidence>
<proteinExistence type="predicted"/>
<evidence type="ECO:0000313" key="3">
    <source>
        <dbReference type="Proteomes" id="UP000565572"/>
    </source>
</evidence>